<organism evidence="7 8">
    <name type="scientific">Roseburia porci</name>
    <dbReference type="NCBI Taxonomy" id="2605790"/>
    <lineage>
        <taxon>Bacteria</taxon>
        <taxon>Bacillati</taxon>
        <taxon>Bacillota</taxon>
        <taxon>Clostridia</taxon>
        <taxon>Lachnospirales</taxon>
        <taxon>Lachnospiraceae</taxon>
        <taxon>Roseburia</taxon>
    </lineage>
</organism>
<accession>A0A6L5YPD5</accession>
<dbReference type="PROSITE" id="PS51094">
    <property type="entry name" value="PTS_EIIA_TYPE_2"/>
    <property type="match status" value="1"/>
</dbReference>
<dbReference type="SUPFAM" id="SSF63520">
    <property type="entry name" value="PTS-regulatory domain, PRD"/>
    <property type="match status" value="2"/>
</dbReference>
<dbReference type="GO" id="GO:0008982">
    <property type="term" value="F:protein-N(PI)-phosphohistidine-sugar phosphotransferase activity"/>
    <property type="evidence" value="ECO:0007669"/>
    <property type="project" value="InterPro"/>
</dbReference>
<dbReference type="PROSITE" id="PS51372">
    <property type="entry name" value="PRD_2"/>
    <property type="match status" value="2"/>
</dbReference>
<evidence type="ECO:0000259" key="6">
    <source>
        <dbReference type="PROSITE" id="PS51372"/>
    </source>
</evidence>
<dbReference type="SUPFAM" id="SSF46785">
    <property type="entry name" value="Winged helix' DNA-binding domain"/>
    <property type="match status" value="1"/>
</dbReference>
<dbReference type="InterPro" id="IPR016152">
    <property type="entry name" value="PTrfase/Anion_transptr"/>
</dbReference>
<name>A0A6L5YPD5_9FIRM</name>
<dbReference type="RefSeq" id="WP_154429328.1">
    <property type="nucleotide sequence ID" value="NZ_VUNI01000005.1"/>
</dbReference>
<gene>
    <name evidence="7" type="ORF">FYJ75_04850</name>
</gene>
<dbReference type="InterPro" id="IPR011608">
    <property type="entry name" value="PRD"/>
</dbReference>
<evidence type="ECO:0000259" key="4">
    <source>
        <dbReference type="PROSITE" id="PS51094"/>
    </source>
</evidence>
<dbReference type="InterPro" id="IPR013011">
    <property type="entry name" value="PTS_EIIB_2"/>
</dbReference>
<reference evidence="7 8" key="1">
    <citation type="submission" date="2019-08" db="EMBL/GenBank/DDBJ databases">
        <title>In-depth cultivation of the pig gut microbiome towards novel bacterial diversity and tailored functional studies.</title>
        <authorList>
            <person name="Wylensek D."/>
            <person name="Hitch T.C.A."/>
            <person name="Clavel T."/>
        </authorList>
    </citation>
    <scope>NUCLEOTIDE SEQUENCE [LARGE SCALE GENOMIC DNA]</scope>
    <source>
        <strain evidence="7 8">MUC/MUC-530-WT-4D</strain>
    </source>
</reference>
<dbReference type="Gene3D" id="1.10.10.10">
    <property type="entry name" value="Winged helix-like DNA-binding domain superfamily/Winged helix DNA-binding domain"/>
    <property type="match status" value="2"/>
</dbReference>
<dbReference type="Proteomes" id="UP000474024">
    <property type="component" value="Unassembled WGS sequence"/>
</dbReference>
<evidence type="ECO:0000256" key="1">
    <source>
        <dbReference type="ARBA" id="ARBA00022737"/>
    </source>
</evidence>
<dbReference type="AlphaFoldDB" id="A0A6L5YPD5"/>
<dbReference type="CDD" id="cd05568">
    <property type="entry name" value="PTS_IIB_bgl_like"/>
    <property type="match status" value="1"/>
</dbReference>
<dbReference type="InterPro" id="IPR036388">
    <property type="entry name" value="WH-like_DNA-bd_sf"/>
</dbReference>
<dbReference type="GO" id="GO:0009401">
    <property type="term" value="P:phosphoenolpyruvate-dependent sugar phosphotransferase system"/>
    <property type="evidence" value="ECO:0007669"/>
    <property type="project" value="InterPro"/>
</dbReference>
<dbReference type="InterPro" id="IPR036634">
    <property type="entry name" value="PRD_sf"/>
</dbReference>
<proteinExistence type="predicted"/>
<dbReference type="InterPro" id="IPR013196">
    <property type="entry name" value="HTH_11"/>
</dbReference>
<dbReference type="EMBL" id="VUNI01000005">
    <property type="protein sequence ID" value="MST74364.1"/>
    <property type="molecule type" value="Genomic_DNA"/>
</dbReference>
<keyword evidence="2" id="KW-0805">Transcription regulation</keyword>
<feature type="domain" description="PRD" evidence="6">
    <location>
        <begin position="198"/>
        <end position="307"/>
    </location>
</feature>
<evidence type="ECO:0000259" key="5">
    <source>
        <dbReference type="PROSITE" id="PS51099"/>
    </source>
</evidence>
<evidence type="ECO:0000256" key="3">
    <source>
        <dbReference type="ARBA" id="ARBA00023163"/>
    </source>
</evidence>
<dbReference type="InterPro" id="IPR036390">
    <property type="entry name" value="WH_DNA-bd_sf"/>
</dbReference>
<keyword evidence="1" id="KW-0677">Repeat</keyword>
<dbReference type="InterPro" id="IPR050661">
    <property type="entry name" value="BglG_antiterminators"/>
</dbReference>
<comment type="caution">
    <text evidence="7">The sequence shown here is derived from an EMBL/GenBank/DDBJ whole genome shotgun (WGS) entry which is preliminary data.</text>
</comment>
<keyword evidence="3" id="KW-0804">Transcription</keyword>
<evidence type="ECO:0000313" key="7">
    <source>
        <dbReference type="EMBL" id="MST74364.1"/>
    </source>
</evidence>
<dbReference type="Pfam" id="PF00359">
    <property type="entry name" value="PTS_EIIA_2"/>
    <property type="match status" value="1"/>
</dbReference>
<keyword evidence="8" id="KW-1185">Reference proteome</keyword>
<feature type="domain" description="PTS EIIA type-2" evidence="4">
    <location>
        <begin position="539"/>
        <end position="685"/>
    </location>
</feature>
<evidence type="ECO:0000256" key="2">
    <source>
        <dbReference type="ARBA" id="ARBA00023015"/>
    </source>
</evidence>
<dbReference type="Pfam" id="PF08279">
    <property type="entry name" value="HTH_11"/>
    <property type="match status" value="1"/>
</dbReference>
<protein>
    <submittedName>
        <fullName evidence="7">Transcription antiterminator</fullName>
    </submittedName>
</protein>
<dbReference type="PROSITE" id="PS51099">
    <property type="entry name" value="PTS_EIIB_TYPE_2"/>
    <property type="match status" value="1"/>
</dbReference>
<dbReference type="Pfam" id="PF00874">
    <property type="entry name" value="PRD"/>
    <property type="match status" value="2"/>
</dbReference>
<dbReference type="GO" id="GO:0006355">
    <property type="term" value="P:regulation of DNA-templated transcription"/>
    <property type="evidence" value="ECO:0007669"/>
    <property type="project" value="InterPro"/>
</dbReference>
<evidence type="ECO:0000313" key="8">
    <source>
        <dbReference type="Proteomes" id="UP000474024"/>
    </source>
</evidence>
<sequence length="699" mass="80255">MEFTSRARQILMILLESGKPIPEQQIADSIGVSKRTVQREAEYLGSDLLSYHLELKRKKSAGVYLEGDSVDLLKLKEDLKQSAGTEITDKNLRRKYLIAELLKERIPKKLFYFSEKFGVSEATISKDLDAVEEWMEQSHIHLIRKPGYGVILEHNEKNYRKALQRFVNENVGDENIRALMKNHGQAMTDVIDSYGNRNIYELLNSDVLGRVSRTFQAMDEPRLKLMTDESYIGLMLHITIAIDRIQKGEVLNENNSRDLKYEPDEDYMLAKEIIHRLSEEFDLTIPESETAYILLHIRGAKVNYSGQQQDEAMGADEILNLIDHMLGVFDNETAYELKCDEEFIHGLMMHLEPALIRIRNDMNIYNPLLDEIRKEYPDIFGQCKEAAKIMQQQIGCEVPDSEVGFLAMHFGAAIEKIRECRIITRNVEIGVICASGFGVARLMMTKLENNLSRNVRIRTYGRDEVTPYVMGRTDFFVTSFDLEDEGMDYLKVSPLITRNELLMIQAKADEYSHIPKKQEDTDFTRQLETINELSVKIKSLIRNYHNYIFPSECTLEELLGRAAVLVTENQACAALLKADLLAREKVMTQVFPEMGFALFHTRTKAVKKVAFYTISPEEETIFQDESLGGIRSAVLMLMPAGAKEEQEQDKEMLGQISSAFVDDETFLQTIFTAEEADIREKLQTVLKTFFNDYISKFSE</sequence>
<feature type="domain" description="PTS EIIB type-2" evidence="5">
    <location>
        <begin position="427"/>
        <end position="516"/>
    </location>
</feature>
<dbReference type="SUPFAM" id="SSF55804">
    <property type="entry name" value="Phoshotransferase/anion transport protein"/>
    <property type="match status" value="1"/>
</dbReference>
<dbReference type="Gene3D" id="3.40.930.10">
    <property type="entry name" value="Mannitol-specific EII, Chain A"/>
    <property type="match status" value="1"/>
</dbReference>
<feature type="domain" description="PRD" evidence="6">
    <location>
        <begin position="313"/>
        <end position="420"/>
    </location>
</feature>
<dbReference type="Gene3D" id="1.10.1790.10">
    <property type="entry name" value="PRD domain"/>
    <property type="match status" value="2"/>
</dbReference>
<dbReference type="PANTHER" id="PTHR30185:SF18">
    <property type="entry name" value="TRANSCRIPTIONAL REGULATOR MTLR"/>
    <property type="match status" value="1"/>
</dbReference>
<dbReference type="InterPro" id="IPR002178">
    <property type="entry name" value="PTS_EIIA_type-2_dom"/>
</dbReference>
<dbReference type="PANTHER" id="PTHR30185">
    <property type="entry name" value="CRYPTIC BETA-GLUCOSIDE BGL OPERON ANTITERMINATOR"/>
    <property type="match status" value="1"/>
</dbReference>